<protein>
    <submittedName>
        <fullName evidence="2">Uncharacterized protein</fullName>
    </submittedName>
</protein>
<proteinExistence type="predicted"/>
<dbReference type="RefSeq" id="WP_378988587.1">
    <property type="nucleotide sequence ID" value="NZ_JBHSBW010000016.1"/>
</dbReference>
<gene>
    <name evidence="2" type="ORF">ACFOWA_19600</name>
</gene>
<feature type="compositionally biased region" description="Basic and acidic residues" evidence="1">
    <location>
        <begin position="68"/>
        <end position="85"/>
    </location>
</feature>
<feature type="compositionally biased region" description="Polar residues" evidence="1">
    <location>
        <begin position="13"/>
        <end position="36"/>
    </location>
</feature>
<accession>A0ABV8PHF1</accession>
<comment type="caution">
    <text evidence="2">The sequence shown here is derived from an EMBL/GenBank/DDBJ whole genome shotgun (WGS) entry which is preliminary data.</text>
</comment>
<sequence length="193" mass="21307">MKTLDLKRKADNNGANGTTAVQTPQAKNGAMPNSTAFEDKKDDAKKVDILPIVKGKVAEASSQQAEPIKTEVKTEEVKQEPKAEHQTPVQSAKPALNLEETLKVLEILHKRKVHRDNLLNIIGTLDEFKVLVQDENEDIEVTQFPNCKLTIEDDNRNTFSTKNPAIIKAVADFVNNLCSTKLAEIEANLVIPA</sequence>
<reference evidence="3" key="1">
    <citation type="journal article" date="2019" name="Int. J. Syst. Evol. Microbiol.">
        <title>The Global Catalogue of Microorganisms (GCM) 10K type strain sequencing project: providing services to taxonomists for standard genome sequencing and annotation.</title>
        <authorList>
            <consortium name="The Broad Institute Genomics Platform"/>
            <consortium name="The Broad Institute Genome Sequencing Center for Infectious Disease"/>
            <person name="Wu L."/>
            <person name="Ma J."/>
        </authorList>
    </citation>
    <scope>NUCLEOTIDE SEQUENCE [LARGE SCALE GENOMIC DNA]</scope>
    <source>
        <strain evidence="3">CCM 8691</strain>
    </source>
</reference>
<dbReference type="EMBL" id="JBHSBW010000016">
    <property type="protein sequence ID" value="MFC4213407.1"/>
    <property type="molecule type" value="Genomic_DNA"/>
</dbReference>
<organism evidence="2 3">
    <name type="scientific">Pedobacter lithocola</name>
    <dbReference type="NCBI Taxonomy" id="1908239"/>
    <lineage>
        <taxon>Bacteria</taxon>
        <taxon>Pseudomonadati</taxon>
        <taxon>Bacteroidota</taxon>
        <taxon>Sphingobacteriia</taxon>
        <taxon>Sphingobacteriales</taxon>
        <taxon>Sphingobacteriaceae</taxon>
        <taxon>Pedobacter</taxon>
    </lineage>
</organism>
<feature type="compositionally biased region" description="Basic and acidic residues" evidence="1">
    <location>
        <begin position="1"/>
        <end position="11"/>
    </location>
</feature>
<keyword evidence="3" id="KW-1185">Reference proteome</keyword>
<evidence type="ECO:0000313" key="2">
    <source>
        <dbReference type="EMBL" id="MFC4213407.1"/>
    </source>
</evidence>
<evidence type="ECO:0000313" key="3">
    <source>
        <dbReference type="Proteomes" id="UP001595789"/>
    </source>
</evidence>
<dbReference type="Proteomes" id="UP001595789">
    <property type="component" value="Unassembled WGS sequence"/>
</dbReference>
<name>A0ABV8PHF1_9SPHI</name>
<feature type="region of interest" description="Disordered" evidence="1">
    <location>
        <begin position="1"/>
        <end position="42"/>
    </location>
</feature>
<evidence type="ECO:0000256" key="1">
    <source>
        <dbReference type="SAM" id="MobiDB-lite"/>
    </source>
</evidence>
<feature type="region of interest" description="Disordered" evidence="1">
    <location>
        <begin position="60"/>
        <end position="91"/>
    </location>
</feature>